<organism evidence="7 8">
    <name type="scientific">Phascolomyces articulosus</name>
    <dbReference type="NCBI Taxonomy" id="60185"/>
    <lineage>
        <taxon>Eukaryota</taxon>
        <taxon>Fungi</taxon>
        <taxon>Fungi incertae sedis</taxon>
        <taxon>Mucoromycota</taxon>
        <taxon>Mucoromycotina</taxon>
        <taxon>Mucoromycetes</taxon>
        <taxon>Mucorales</taxon>
        <taxon>Lichtheimiaceae</taxon>
        <taxon>Phascolomyces</taxon>
    </lineage>
</organism>
<dbReference type="SMART" id="SM00323">
    <property type="entry name" value="RasGAP"/>
    <property type="match status" value="1"/>
</dbReference>
<dbReference type="InterPro" id="IPR011993">
    <property type="entry name" value="PH-like_dom_sf"/>
</dbReference>
<reference evidence="7" key="2">
    <citation type="submission" date="2023-02" db="EMBL/GenBank/DDBJ databases">
        <authorList>
            <consortium name="DOE Joint Genome Institute"/>
            <person name="Mondo S.J."/>
            <person name="Chang Y."/>
            <person name="Wang Y."/>
            <person name="Ahrendt S."/>
            <person name="Andreopoulos W."/>
            <person name="Barry K."/>
            <person name="Beard J."/>
            <person name="Benny G.L."/>
            <person name="Blankenship S."/>
            <person name="Bonito G."/>
            <person name="Cuomo C."/>
            <person name="Desiro A."/>
            <person name="Gervers K.A."/>
            <person name="Hundley H."/>
            <person name="Kuo A."/>
            <person name="LaButti K."/>
            <person name="Lang B.F."/>
            <person name="Lipzen A."/>
            <person name="O'Donnell K."/>
            <person name="Pangilinan J."/>
            <person name="Reynolds N."/>
            <person name="Sandor L."/>
            <person name="Smith M.W."/>
            <person name="Tsang A."/>
            <person name="Grigoriev I.V."/>
            <person name="Stajich J.E."/>
            <person name="Spatafora J.W."/>
        </authorList>
    </citation>
    <scope>NUCLEOTIDE SEQUENCE</scope>
    <source>
        <strain evidence="7">RSA 2281</strain>
    </source>
</reference>
<dbReference type="Gene3D" id="3.40.525.10">
    <property type="entry name" value="CRAL-TRIO lipid binding domain"/>
    <property type="match status" value="1"/>
</dbReference>
<dbReference type="InterPro" id="IPR039360">
    <property type="entry name" value="Ras_GTPase"/>
</dbReference>
<dbReference type="GO" id="GO:0005096">
    <property type="term" value="F:GTPase activator activity"/>
    <property type="evidence" value="ECO:0007669"/>
    <property type="project" value="UniProtKB-KW"/>
</dbReference>
<evidence type="ECO:0000256" key="1">
    <source>
        <dbReference type="ARBA" id="ARBA00022468"/>
    </source>
</evidence>
<evidence type="ECO:0000256" key="2">
    <source>
        <dbReference type="ARBA" id="ARBA00022553"/>
    </source>
</evidence>
<comment type="caution">
    <text evidence="7">The sequence shown here is derived from an EMBL/GenBank/DDBJ whole genome shotgun (WGS) entry which is preliminary data.</text>
</comment>
<dbReference type="SUPFAM" id="SSF48350">
    <property type="entry name" value="GTPase activation domain, GAP"/>
    <property type="match status" value="1"/>
</dbReference>
<evidence type="ECO:0000256" key="3">
    <source>
        <dbReference type="SAM" id="MobiDB-lite"/>
    </source>
</evidence>
<name>A0AAD5KKC5_9FUNG</name>
<evidence type="ECO:0000259" key="5">
    <source>
        <dbReference type="PROSITE" id="PS50018"/>
    </source>
</evidence>
<dbReference type="InterPro" id="IPR023152">
    <property type="entry name" value="RasGAP_CS"/>
</dbReference>
<keyword evidence="1" id="KW-0343">GTPase activation</keyword>
<feature type="signal peptide" evidence="4">
    <location>
        <begin position="1"/>
        <end position="26"/>
    </location>
</feature>
<dbReference type="InterPro" id="IPR001936">
    <property type="entry name" value="RasGAP_dom"/>
</dbReference>
<sequence>MCSSTADNPRKKAILWPLQTILLVLSQDLLLQAFLDNPSSQNRRTSFLGVLRKSLRTSKTADIAAMCYVDLCKAATYVPSTDDCVLRHIAADIEDDLQEKVWDFSRNLAHDAATTANSGYMINQQVLVTDYLLARLRLDPESTLQLLVPQVLDNSVPIIFKIALVKSCLEIARDDNRLPWNPSIQSMYTSICTPLRKLFLQAMNAELLSKDGATQQAPKKIMTGPDGRVIVRTAPSLAQSRVELLQDLLRLFRVDPLLALLGGEESVEDNSAIMTGMANLFQHYDQGIRQLASECLSKLHLAENIARWGPEANIMTNFWRISSKVVFALAKQILDNKQGEEGLKSLLTLLMRLLVARNEFLDNNPERVAEGADVRERLQASVALEIALLVSLCWPNPDVCSDAVRCLGYLCDEATLADEDEDPQQSPITLICNLPVYKDLASEDSVFLGRKAQQKRIRKYMRLITRHTPGNLAAWEEAWKRWKVLTQMVGRLGEEAIVEESTTELTPPGNPKKPKQRTVQSTQPTAKPTAPGTSMNRIEMDDEKQMLWQNYTGFLAALGGCCLTSETENITKGNMTAEQQRRVSSPSESNTLVDSFVGEMANLLTSDNVFIREGVKEILGTDLSPTLYAILFRHLERSMTRCFSTENEPICSGRNTLFVEQAVLVLKLILDRLVDPGDVLLSIDFSTLIYQFAKYLNKLPNSFNTLRIKIKMCHLVETLMQKKEQIVLRDEMRLRNRLLEMIVEWTSDFALQKPEVKTSYVVQDTSQNEKLHRDLDQACLKAIVAILNQLPLQSSEPVRDADSNQIKSRLFYKYFTFFLKLLNRCRLSEMELNSATVVKNNKEVLTPAKASENYQDWAPLKDYTILAMSNLLSANVDAGLKYSLAMGYHEDTRTRTAFMQVLTNILNQGAEFETLAESVMTDRYEKLIDMLVEAEMDVALALCDVCPSGDAGGVAETLLICFESRNKVTPLLKSVIEKEVASTEQEATLFRSTTMATRILSVFAKMVCHDYVRLTLQPAMEAINALPDEQTSWELDPQKLGPGDDLMRNKQNVIRATEILLNAICNSATNAPAPFREELSLIADAVCKRFSEAKNTAVGGFVFLRLFGPAIVTPDSAGFSKQGTPRNKNVRKLQLQATRVMQNLANNVLFGAKETHMIVLNDFLTDNIYKVTSFLREISTQSKKSEHREIGAFRMDQKGYMRLHRYLFENLERMSRELASRKVKGASDTQSMLEWKKTVDRLSTLIAQLGRPSDTSNNELSLSRNYALANSNHYYSEFIRRNCHRDLSKISSKNMVYQAGTSRGGRPIFYVAIRHLDLETTDYELLVYYMLRVMEPYLSRPFELLFDCTALNPFNEIPVHWLNQFFQLIFSEMNDYLLAIYMYNPSNYLQRYIARLPRLLINKLIKRVHFATTLADLHERIAPSEIHLPKETVDLEKAPSTTFFPVTRMNNLKSSTPVTIKVSQEYLQIITVRKQEIYYNLYTVYNDVYHISEIEDMTALPNSKHENGGDLMLKVDRGKTSVVLSAAKRDAILALLRYNKHRYESSKPGNMNERAIRPNDVPGRLLNMSLLNIGSDDPGLRLAAYNLLYALSLTFRFDVGNQLLNARASTEQHLTLEFLNECLVGFNKSNEPMRQLCLDYMAPWLRNLAIYSRNIPDDHNKSLTKTKDVLRLLIELTVTRTDMYKHVQAKIWRTLSRVDDMVNLIIDAFVQYSVENGIGSPQAEAMADTIVTMSSISVRGKVISRMRRVIQRTSLRPCRSLTEHPAWVEIAVLLRFVLMLSFNNVGPGKPYLPEIFHIVSLLVGTGPTLIRASVHELVVNIIHTLCTGMPQSEENIKKLHFVLNDVCDSKNRVYFGLTKPHANAFTITHETMTDVSETVNLSSLESIIRLLLDALSIGAPSIDVANMWRARWMGLVTSTAFQFNPAIQPRSFVVLGCLAQDEVDDDLIYQILVALRGALAIFNETDSSLIVSIMMCLSNVIDNLPADSRYLQPLFWLAIALVQMSHPSTFSPAVEFLQSVLRALDAHKLFANKPVVDVLMEARAPLGEVAKELDIASGVSFDTHFSFAVAGILLKGIKHSNPKDVVFQCLTTFLEIDCKRSLEQNVVESRTLGYLAGLLPLAAKNNALRELLRLAGINDVDLDGLEFGSAYVRIFDTLEIPDNTTALLLVSLLVTLLNSAENESERLFLYSFLAEAAVSIPEVFALVYESLLPKMNQIVVSGQNYAVIDAVKNILMTACSEPAFNYSLNRRSQKAYLDELGFSALGDPTFGAAKSNVAMSAQLASKLLERITE</sequence>
<dbReference type="InterPro" id="IPR008936">
    <property type="entry name" value="Rho_GTPase_activation_prot"/>
</dbReference>
<dbReference type="InterPro" id="IPR001251">
    <property type="entry name" value="CRAL-TRIO_dom"/>
</dbReference>
<protein>
    <recommendedName>
        <fullName evidence="9">Ras-GAP domain-containing protein</fullName>
    </recommendedName>
</protein>
<keyword evidence="4" id="KW-0732">Signal</keyword>
<evidence type="ECO:0000259" key="6">
    <source>
        <dbReference type="PROSITE" id="PS50191"/>
    </source>
</evidence>
<dbReference type="Pfam" id="PF13716">
    <property type="entry name" value="CRAL_TRIO_2"/>
    <property type="match status" value="1"/>
</dbReference>
<feature type="chain" id="PRO_5042023258" description="Ras-GAP domain-containing protein" evidence="4">
    <location>
        <begin position="27"/>
        <end position="2293"/>
    </location>
</feature>
<dbReference type="SUPFAM" id="SSF52087">
    <property type="entry name" value="CRAL/TRIO domain"/>
    <property type="match status" value="1"/>
</dbReference>
<reference evidence="7" key="1">
    <citation type="journal article" date="2022" name="IScience">
        <title>Evolution of zygomycete secretomes and the origins of terrestrial fungal ecologies.</title>
        <authorList>
            <person name="Chang Y."/>
            <person name="Wang Y."/>
            <person name="Mondo S."/>
            <person name="Ahrendt S."/>
            <person name="Andreopoulos W."/>
            <person name="Barry K."/>
            <person name="Beard J."/>
            <person name="Benny G.L."/>
            <person name="Blankenship S."/>
            <person name="Bonito G."/>
            <person name="Cuomo C."/>
            <person name="Desiro A."/>
            <person name="Gervers K.A."/>
            <person name="Hundley H."/>
            <person name="Kuo A."/>
            <person name="LaButti K."/>
            <person name="Lang B.F."/>
            <person name="Lipzen A."/>
            <person name="O'Donnell K."/>
            <person name="Pangilinan J."/>
            <person name="Reynolds N."/>
            <person name="Sandor L."/>
            <person name="Smith M.E."/>
            <person name="Tsang A."/>
            <person name="Grigoriev I.V."/>
            <person name="Stajich J.E."/>
            <person name="Spatafora J.W."/>
        </authorList>
    </citation>
    <scope>NUCLEOTIDE SEQUENCE</scope>
    <source>
        <strain evidence="7">RSA 2281</strain>
    </source>
</reference>
<dbReference type="Pfam" id="PF00616">
    <property type="entry name" value="RasGAP"/>
    <property type="match status" value="1"/>
</dbReference>
<feature type="region of interest" description="Disordered" evidence="3">
    <location>
        <begin position="499"/>
        <end position="536"/>
    </location>
</feature>
<evidence type="ECO:0008006" key="9">
    <source>
        <dbReference type="Google" id="ProtNLM"/>
    </source>
</evidence>
<dbReference type="PROSITE" id="PS50018">
    <property type="entry name" value="RAS_GTPASE_ACTIV_2"/>
    <property type="match status" value="1"/>
</dbReference>
<dbReference type="CDD" id="cd00170">
    <property type="entry name" value="SEC14"/>
    <property type="match status" value="1"/>
</dbReference>
<dbReference type="PANTHER" id="PTHR10194">
    <property type="entry name" value="RAS GTPASE-ACTIVATING PROTEINS"/>
    <property type="match status" value="1"/>
</dbReference>
<keyword evidence="2" id="KW-0597">Phosphoprotein</keyword>
<dbReference type="InterPro" id="IPR036865">
    <property type="entry name" value="CRAL-TRIO_dom_sf"/>
</dbReference>
<feature type="compositionally biased region" description="Polar residues" evidence="3">
    <location>
        <begin position="517"/>
        <end position="536"/>
    </location>
</feature>
<feature type="domain" description="Ras-GAP" evidence="5">
    <location>
        <begin position="950"/>
        <end position="1146"/>
    </location>
</feature>
<dbReference type="InterPro" id="IPR016024">
    <property type="entry name" value="ARM-type_fold"/>
</dbReference>
<evidence type="ECO:0000313" key="7">
    <source>
        <dbReference type="EMBL" id="KAI9274279.1"/>
    </source>
</evidence>
<evidence type="ECO:0000313" key="8">
    <source>
        <dbReference type="Proteomes" id="UP001209540"/>
    </source>
</evidence>
<dbReference type="Gene3D" id="2.30.29.30">
    <property type="entry name" value="Pleckstrin-homology domain (PH domain)/Phosphotyrosine-binding domain (PTB)"/>
    <property type="match status" value="1"/>
</dbReference>
<dbReference type="PANTHER" id="PTHR10194:SF142">
    <property type="entry name" value="NEUROFIBROMIN"/>
    <property type="match status" value="1"/>
</dbReference>
<dbReference type="EMBL" id="JAIXMP010000004">
    <property type="protein sequence ID" value="KAI9274279.1"/>
    <property type="molecule type" value="Genomic_DNA"/>
</dbReference>
<feature type="domain" description="CRAL-TRIO" evidence="6">
    <location>
        <begin position="1284"/>
        <end position="1440"/>
    </location>
</feature>
<evidence type="ECO:0000256" key="4">
    <source>
        <dbReference type="SAM" id="SignalP"/>
    </source>
</evidence>
<dbReference type="PROSITE" id="PS50191">
    <property type="entry name" value="CRAL_TRIO"/>
    <property type="match status" value="1"/>
</dbReference>
<dbReference type="Gene3D" id="1.10.506.10">
    <property type="entry name" value="GTPase Activation - p120gap, domain 1"/>
    <property type="match status" value="2"/>
</dbReference>
<dbReference type="Proteomes" id="UP001209540">
    <property type="component" value="Unassembled WGS sequence"/>
</dbReference>
<dbReference type="SUPFAM" id="SSF48371">
    <property type="entry name" value="ARM repeat"/>
    <property type="match status" value="2"/>
</dbReference>
<gene>
    <name evidence="7" type="ORF">BDA99DRAFT_432299</name>
</gene>
<keyword evidence="8" id="KW-1185">Reference proteome</keyword>
<dbReference type="PROSITE" id="PS00509">
    <property type="entry name" value="RAS_GTPASE_ACTIV_1"/>
    <property type="match status" value="1"/>
</dbReference>
<accession>A0AAD5KKC5</accession>
<proteinExistence type="predicted"/>